<dbReference type="RefSeq" id="WP_132818858.1">
    <property type="nucleotide sequence ID" value="NZ_SMKI01000162.1"/>
</dbReference>
<keyword evidence="4" id="KW-1185">Reference proteome</keyword>
<evidence type="ECO:0000256" key="1">
    <source>
        <dbReference type="ARBA" id="ARBA00022679"/>
    </source>
</evidence>
<dbReference type="Pfam" id="PF00109">
    <property type="entry name" value="ketoacyl-synt"/>
    <property type="match status" value="1"/>
</dbReference>
<dbReference type="Proteomes" id="UP000295345">
    <property type="component" value="Unassembled WGS sequence"/>
</dbReference>
<reference evidence="3 4" key="1">
    <citation type="submission" date="2019-03" db="EMBL/GenBank/DDBJ databases">
        <title>Draft genome sequences of novel Actinobacteria.</title>
        <authorList>
            <person name="Sahin N."/>
            <person name="Ay H."/>
            <person name="Saygin H."/>
        </authorList>
    </citation>
    <scope>NUCLEOTIDE SEQUENCE [LARGE SCALE GENOMIC DNA]</scope>
    <source>
        <strain evidence="3 4">DSM 41900</strain>
    </source>
</reference>
<dbReference type="GO" id="GO:0006633">
    <property type="term" value="P:fatty acid biosynthetic process"/>
    <property type="evidence" value="ECO:0007669"/>
    <property type="project" value="TreeGrafter"/>
</dbReference>
<name>A0A4R4TAE8_9ACTN</name>
<dbReference type="EMBL" id="SMKI01000162">
    <property type="protein sequence ID" value="TDC74140.1"/>
    <property type="molecule type" value="Genomic_DNA"/>
</dbReference>
<dbReference type="InterPro" id="IPR016039">
    <property type="entry name" value="Thiolase-like"/>
</dbReference>
<dbReference type="InterPro" id="IPR014030">
    <property type="entry name" value="Ketoacyl_synth_N"/>
</dbReference>
<dbReference type="GO" id="GO:0004315">
    <property type="term" value="F:3-oxoacyl-[acyl-carrier-protein] synthase activity"/>
    <property type="evidence" value="ECO:0007669"/>
    <property type="project" value="TreeGrafter"/>
</dbReference>
<dbReference type="SUPFAM" id="SSF53901">
    <property type="entry name" value="Thiolase-like"/>
    <property type="match status" value="2"/>
</dbReference>
<dbReference type="PANTHER" id="PTHR11712:SF336">
    <property type="entry name" value="3-OXOACYL-[ACYL-CARRIER-PROTEIN] SYNTHASE, MITOCHONDRIAL"/>
    <property type="match status" value="1"/>
</dbReference>
<dbReference type="PANTHER" id="PTHR11712">
    <property type="entry name" value="POLYKETIDE SYNTHASE-RELATED"/>
    <property type="match status" value="1"/>
</dbReference>
<dbReference type="Gene3D" id="3.40.47.10">
    <property type="match status" value="1"/>
</dbReference>
<gene>
    <name evidence="3" type="ORF">E1283_16755</name>
</gene>
<dbReference type="AlphaFoldDB" id="A0A4R4TAE8"/>
<dbReference type="OrthoDB" id="7061549at2"/>
<feature type="domain" description="Beta-ketoacyl synthase-like N-terminal" evidence="2">
    <location>
        <begin position="7"/>
        <end position="224"/>
    </location>
</feature>
<keyword evidence="1" id="KW-0808">Transferase</keyword>
<organism evidence="3 4">
    <name type="scientific">Streptomyces hainanensis</name>
    <dbReference type="NCBI Taxonomy" id="402648"/>
    <lineage>
        <taxon>Bacteria</taxon>
        <taxon>Bacillati</taxon>
        <taxon>Actinomycetota</taxon>
        <taxon>Actinomycetes</taxon>
        <taxon>Kitasatosporales</taxon>
        <taxon>Streptomycetaceae</taxon>
        <taxon>Streptomyces</taxon>
    </lineage>
</organism>
<evidence type="ECO:0000313" key="4">
    <source>
        <dbReference type="Proteomes" id="UP000295345"/>
    </source>
</evidence>
<evidence type="ECO:0000259" key="2">
    <source>
        <dbReference type="Pfam" id="PF00109"/>
    </source>
</evidence>
<sequence length="368" mass="38296">MTTSVLDPVAITGCGVVSPAGAGLAALRALLDGETKPNETPPAEDAEVLPPLAVRIVPDIRLADYVGRKGTRRLDRMIGFGLIATRLALDTAGGADDDALRARTGVALGTTTGSVRSVYELADSIFNPEVGYVPSRFPNSVMNSCAGQIAVWNAFQGVNSTLANGHASSVSALRYARNAIRFGHASRVFVGGVEELSPQVAWGWHKSGTLTQDAVLGEGCAMLVAEDPAQVGDRQVLAELLGAEVGYFDPRNRRVTPARGLAQTVTRLLERSGLTAGDVDLVSLGAAGQHGARTVEEYGLRLALGELPTSLRVSDALGDCYSASGAMQAAAVLARWSDGSHPAERHALVTSLGADGSVGCFLLRRPTA</sequence>
<evidence type="ECO:0000313" key="3">
    <source>
        <dbReference type="EMBL" id="TDC74140.1"/>
    </source>
</evidence>
<protein>
    <recommendedName>
        <fullName evidence="2">Beta-ketoacyl synthase-like N-terminal domain-containing protein</fullName>
    </recommendedName>
</protein>
<dbReference type="InterPro" id="IPR000794">
    <property type="entry name" value="Beta-ketoacyl_synthase"/>
</dbReference>
<comment type="caution">
    <text evidence="3">The sequence shown here is derived from an EMBL/GenBank/DDBJ whole genome shotgun (WGS) entry which is preliminary data.</text>
</comment>
<accession>A0A4R4TAE8</accession>
<proteinExistence type="predicted"/>